<name>A7GY74_CAMC5</name>
<dbReference type="AlphaFoldDB" id="A7GY74"/>
<evidence type="ECO:0000313" key="3">
    <source>
        <dbReference type="Proteomes" id="UP000006380"/>
    </source>
</evidence>
<feature type="domain" description="CRISPR associated protein Cas6 C-terminal" evidence="1">
    <location>
        <begin position="127"/>
        <end position="222"/>
    </location>
</feature>
<dbReference type="KEGG" id="ccv:CCV52592_1294"/>
<dbReference type="HOGENOM" id="CLU_1228061_0_0_7"/>
<dbReference type="OrthoDB" id="5361150at2"/>
<dbReference type="EMBL" id="CP000767">
    <property type="protein sequence ID" value="EAU00160.1"/>
    <property type="molecule type" value="Genomic_DNA"/>
</dbReference>
<dbReference type="Pfam" id="PF01881">
    <property type="entry name" value="Cas_Cas6_C"/>
    <property type="match status" value="1"/>
</dbReference>
<dbReference type="Proteomes" id="UP000006380">
    <property type="component" value="Chromosome"/>
</dbReference>
<evidence type="ECO:0000313" key="2">
    <source>
        <dbReference type="EMBL" id="EAU00160.1"/>
    </source>
</evidence>
<reference evidence="2" key="1">
    <citation type="submission" date="2016-07" db="EMBL/GenBank/DDBJ databases">
        <title>Comparative genomics of the Campylobacter concisus group.</title>
        <authorList>
            <person name="Miller W.G."/>
            <person name="Yee E."/>
            <person name="Chapman M.H."/>
            <person name="Huynh S."/>
            <person name="Bono J.L."/>
            <person name="On S.L.W."/>
            <person name="StLeger J."/>
            <person name="Foster G."/>
            <person name="Parker C.T."/>
        </authorList>
    </citation>
    <scope>NUCLEOTIDE SEQUENCE</scope>
    <source>
        <strain evidence="2">525.92</strain>
    </source>
</reference>
<dbReference type="InterPro" id="IPR049435">
    <property type="entry name" value="Cas_Cas6_C"/>
</dbReference>
<gene>
    <name evidence="2" type="primary">cas6</name>
    <name evidence="2" type="ORF">CCV52592_1294</name>
</gene>
<keyword evidence="3" id="KW-1185">Reference proteome</keyword>
<dbReference type="Gene3D" id="3.30.70.1900">
    <property type="match status" value="1"/>
</dbReference>
<dbReference type="RefSeq" id="WP_011992228.1">
    <property type="nucleotide sequence ID" value="NC_009715.2"/>
</dbReference>
<dbReference type="STRING" id="360105.CCV52592_1294"/>
<organism evidence="2 3">
    <name type="scientific">Campylobacter curvus (strain 525.92)</name>
    <dbReference type="NCBI Taxonomy" id="360105"/>
    <lineage>
        <taxon>Bacteria</taxon>
        <taxon>Pseudomonadati</taxon>
        <taxon>Campylobacterota</taxon>
        <taxon>Epsilonproteobacteria</taxon>
        <taxon>Campylobacterales</taxon>
        <taxon>Campylobacteraceae</taxon>
        <taxon>Campylobacter</taxon>
    </lineage>
</organism>
<evidence type="ECO:0000259" key="1">
    <source>
        <dbReference type="Pfam" id="PF01881"/>
    </source>
</evidence>
<protein>
    <submittedName>
        <fullName evidence="2">CRISPR/Cas system-associated RAMP protein Cas6, type I-B/HMARI</fullName>
    </submittedName>
</protein>
<proteinExistence type="predicted"/>
<accession>A7GY74</accession>
<sequence>MLTINAKLPTRNLRVSKALPQLIQGFIYRYLPAEEHAGYRHEKTGKIFKRMNFDFYLSGADLRVRFTSYEPKFEKAVALGVLKDGLNLGKLCFVDTTVAVSEHRTSSDDVVLQGCVACAVQGLLGHKIYLQAQDSRHLEMMKANALQRFETLTEREYGGKFELNLKWQNLKKPFYFYYGNNQMPLIAWQAKWRVQAEPELINLILDAGVGSGCMNYGVGFLEVVIEG</sequence>